<feature type="signal peptide" evidence="2">
    <location>
        <begin position="1"/>
        <end position="20"/>
    </location>
</feature>
<comment type="caution">
    <text evidence="3">The sequence shown here is derived from an EMBL/GenBank/DDBJ whole genome shotgun (WGS) entry which is preliminary data.</text>
</comment>
<evidence type="ECO:0000256" key="2">
    <source>
        <dbReference type="SAM" id="SignalP"/>
    </source>
</evidence>
<proteinExistence type="predicted"/>
<organism evidence="3 4">
    <name type="scientific">Necator americanus</name>
    <name type="common">Human hookworm</name>
    <dbReference type="NCBI Taxonomy" id="51031"/>
    <lineage>
        <taxon>Eukaryota</taxon>
        <taxon>Metazoa</taxon>
        <taxon>Ecdysozoa</taxon>
        <taxon>Nematoda</taxon>
        <taxon>Chromadorea</taxon>
        <taxon>Rhabditida</taxon>
        <taxon>Rhabditina</taxon>
        <taxon>Rhabditomorpha</taxon>
        <taxon>Strongyloidea</taxon>
        <taxon>Ancylostomatidae</taxon>
        <taxon>Bunostominae</taxon>
        <taxon>Necator</taxon>
    </lineage>
</organism>
<keyword evidence="4" id="KW-1185">Reference proteome</keyword>
<name>A0ABR1ES89_NECAM</name>
<accession>A0ABR1ES89</accession>
<keyword evidence="2" id="KW-0732">Signal</keyword>
<feature type="region of interest" description="Disordered" evidence="1">
    <location>
        <begin position="131"/>
        <end position="166"/>
    </location>
</feature>
<gene>
    <name evidence="3" type="primary">Necator_chrX.g25598</name>
    <name evidence="3" type="ORF">RB195_025432</name>
</gene>
<evidence type="ECO:0000313" key="3">
    <source>
        <dbReference type="EMBL" id="KAK6765516.1"/>
    </source>
</evidence>
<evidence type="ECO:0000313" key="4">
    <source>
        <dbReference type="Proteomes" id="UP001303046"/>
    </source>
</evidence>
<evidence type="ECO:0000256" key="1">
    <source>
        <dbReference type="SAM" id="MobiDB-lite"/>
    </source>
</evidence>
<protein>
    <submittedName>
        <fullName evidence="3">Uncharacterized protein</fullName>
    </submittedName>
</protein>
<feature type="compositionally biased region" description="Basic and acidic residues" evidence="1">
    <location>
        <begin position="139"/>
        <end position="156"/>
    </location>
</feature>
<dbReference type="Proteomes" id="UP001303046">
    <property type="component" value="Unassembled WGS sequence"/>
</dbReference>
<dbReference type="EMBL" id="JAVFWL010000006">
    <property type="protein sequence ID" value="KAK6765516.1"/>
    <property type="molecule type" value="Genomic_DNA"/>
</dbReference>
<feature type="chain" id="PRO_5047089125" evidence="2">
    <location>
        <begin position="21"/>
        <end position="166"/>
    </location>
</feature>
<sequence length="166" mass="19491">MLLFLLSALTLLLAFKDLVCHHFFFLSEFSTLRFHTTADLQYIEDPATEKCRSTVQAMKEMKIASYGLLVLNTESPLFMQRTKRKLEAKEMKKREAEAKKRPQKRQCELPFRLARTTTYDFARLVRSNNGLHLQSDSKPSWKRENKNDATDEDGKKRMCLKNSDMY</sequence>
<reference evidence="3 4" key="1">
    <citation type="submission" date="2023-08" db="EMBL/GenBank/DDBJ databases">
        <title>A Necator americanus chromosomal reference genome.</title>
        <authorList>
            <person name="Ilik V."/>
            <person name="Petrzelkova K.J."/>
            <person name="Pardy F."/>
            <person name="Fuh T."/>
            <person name="Niatou-Singa F.S."/>
            <person name="Gouil Q."/>
            <person name="Baker L."/>
            <person name="Ritchie M.E."/>
            <person name="Jex A.R."/>
            <person name="Gazzola D."/>
            <person name="Li H."/>
            <person name="Toshio Fujiwara R."/>
            <person name="Zhan B."/>
            <person name="Aroian R.V."/>
            <person name="Pafco B."/>
            <person name="Schwarz E.M."/>
        </authorList>
    </citation>
    <scope>NUCLEOTIDE SEQUENCE [LARGE SCALE GENOMIC DNA]</scope>
    <source>
        <strain evidence="3 4">Aroian</strain>
        <tissue evidence="3">Whole animal</tissue>
    </source>
</reference>